<organism evidence="1 2">
    <name type="scientific">Rhodopirellula baltica SWK14</name>
    <dbReference type="NCBI Taxonomy" id="993516"/>
    <lineage>
        <taxon>Bacteria</taxon>
        <taxon>Pseudomonadati</taxon>
        <taxon>Planctomycetota</taxon>
        <taxon>Planctomycetia</taxon>
        <taxon>Pirellulales</taxon>
        <taxon>Pirellulaceae</taxon>
        <taxon>Rhodopirellula</taxon>
    </lineage>
</organism>
<name>L7CLY8_RHOBT</name>
<proteinExistence type="predicted"/>
<evidence type="ECO:0000313" key="1">
    <source>
        <dbReference type="EMBL" id="ELP34076.1"/>
    </source>
</evidence>
<evidence type="ECO:0000313" key="2">
    <source>
        <dbReference type="Proteomes" id="UP000010959"/>
    </source>
</evidence>
<protein>
    <submittedName>
        <fullName evidence="1">Uncharacterized protein</fullName>
    </submittedName>
</protein>
<accession>L7CLY8</accession>
<sequence>MLIWTDINRGKTEAKAITQLAIANFRHTKKGLTSDTMPQVEFGEIRL</sequence>
<reference evidence="1 2" key="1">
    <citation type="journal article" date="2013" name="Mar. Genomics">
        <title>Expression of sulfatases in Rhodopirellula baltica and the diversity of sulfatases in the genus Rhodopirellula.</title>
        <authorList>
            <person name="Wegner C.E."/>
            <person name="Richter-Heitmann T."/>
            <person name="Klindworth A."/>
            <person name="Klockow C."/>
            <person name="Richter M."/>
            <person name="Achstetter T."/>
            <person name="Glockner F.O."/>
            <person name="Harder J."/>
        </authorList>
    </citation>
    <scope>NUCLEOTIDE SEQUENCE [LARGE SCALE GENOMIC DNA]</scope>
    <source>
        <strain evidence="1 2">SWK14</strain>
    </source>
</reference>
<dbReference type="EMBL" id="AMWG01000043">
    <property type="protein sequence ID" value="ELP34076.1"/>
    <property type="molecule type" value="Genomic_DNA"/>
</dbReference>
<dbReference type="Proteomes" id="UP000010959">
    <property type="component" value="Unassembled WGS sequence"/>
</dbReference>
<dbReference type="AlphaFoldDB" id="L7CLY8"/>
<comment type="caution">
    <text evidence="1">The sequence shown here is derived from an EMBL/GenBank/DDBJ whole genome shotgun (WGS) entry which is preliminary data.</text>
</comment>
<gene>
    <name evidence="1" type="ORF">RBSWK_02212</name>
</gene>